<proteinExistence type="predicted"/>
<evidence type="ECO:0000313" key="3">
    <source>
        <dbReference type="Proteomes" id="UP000193577"/>
    </source>
</evidence>
<dbReference type="AlphaFoldDB" id="A0AA91STF2"/>
<feature type="compositionally biased region" description="Low complexity" evidence="1">
    <location>
        <begin position="74"/>
        <end position="87"/>
    </location>
</feature>
<accession>A0AA91STF2</accession>
<feature type="compositionally biased region" description="Polar residues" evidence="1">
    <location>
        <begin position="88"/>
        <end position="97"/>
    </location>
</feature>
<reference evidence="2 3" key="1">
    <citation type="submission" date="2017-04" db="EMBL/GenBank/DDBJ databases">
        <title>The new phylogeny of genus Mycobacterium.</title>
        <authorList>
            <person name="Tortoli E."/>
            <person name="Trovato A."/>
            <person name="Cirillo D.M."/>
        </authorList>
    </citation>
    <scope>NUCLEOTIDE SEQUENCE [LARGE SCALE GENOMIC DNA]</scope>
    <source>
        <strain evidence="2 3">KCTC 19819</strain>
    </source>
</reference>
<feature type="region of interest" description="Disordered" evidence="1">
    <location>
        <begin position="74"/>
        <end position="108"/>
    </location>
</feature>
<organism evidence="2 3">
    <name type="scientific">Mycolicibacillus koreensis</name>
    <dbReference type="NCBI Taxonomy" id="1069220"/>
    <lineage>
        <taxon>Bacteria</taxon>
        <taxon>Bacillati</taxon>
        <taxon>Actinomycetota</taxon>
        <taxon>Actinomycetes</taxon>
        <taxon>Mycobacteriales</taxon>
        <taxon>Mycobacteriaceae</taxon>
        <taxon>Mycolicibacillus</taxon>
    </lineage>
</organism>
<sequence>MDKLRATVAEYPDVIELRVRLIGLLVAGGHHADALVQAGEAVTMSPACSATAANSVSSRGSSGSEVSAARSAASASASWPNSASSCARSMTASTSGSLIDGYLCSRSR</sequence>
<dbReference type="Proteomes" id="UP000193577">
    <property type="component" value="Unassembled WGS sequence"/>
</dbReference>
<protein>
    <submittedName>
        <fullName evidence="2">Uncharacterized protein</fullName>
    </submittedName>
</protein>
<evidence type="ECO:0000313" key="2">
    <source>
        <dbReference type="EMBL" id="OSC36091.1"/>
    </source>
</evidence>
<comment type="caution">
    <text evidence="2">The sequence shown here is derived from an EMBL/GenBank/DDBJ whole genome shotgun (WGS) entry which is preliminary data.</text>
</comment>
<dbReference type="EMBL" id="NCXO01000001">
    <property type="protein sequence ID" value="OSC36091.1"/>
    <property type="molecule type" value="Genomic_DNA"/>
</dbReference>
<keyword evidence="3" id="KW-1185">Reference proteome</keyword>
<name>A0AA91STF2_9MYCO</name>
<gene>
    <name evidence="2" type="ORF">B8W67_00995</name>
</gene>
<evidence type="ECO:0000256" key="1">
    <source>
        <dbReference type="SAM" id="MobiDB-lite"/>
    </source>
</evidence>